<name>Q2HUY1_MEDTR</name>
<protein>
    <submittedName>
        <fullName evidence="1">Uncharacterized protein</fullName>
    </submittedName>
</protein>
<reference evidence="1" key="2">
    <citation type="submission" date="2007-03" db="EMBL/GenBank/DDBJ databases">
        <authorList>
            <consortium name="The International Medicago Genome Annotation Group"/>
        </authorList>
    </citation>
    <scope>NUCLEOTIDE SEQUENCE</scope>
</reference>
<organism evidence="1">
    <name type="scientific">Medicago truncatula</name>
    <name type="common">Barrel medic</name>
    <name type="synonym">Medicago tribuloides</name>
    <dbReference type="NCBI Taxonomy" id="3880"/>
    <lineage>
        <taxon>Eukaryota</taxon>
        <taxon>Viridiplantae</taxon>
        <taxon>Streptophyta</taxon>
        <taxon>Embryophyta</taxon>
        <taxon>Tracheophyta</taxon>
        <taxon>Spermatophyta</taxon>
        <taxon>Magnoliopsida</taxon>
        <taxon>eudicotyledons</taxon>
        <taxon>Gunneridae</taxon>
        <taxon>Pentapetalae</taxon>
        <taxon>rosids</taxon>
        <taxon>fabids</taxon>
        <taxon>Fabales</taxon>
        <taxon>Fabaceae</taxon>
        <taxon>Papilionoideae</taxon>
        <taxon>50 kb inversion clade</taxon>
        <taxon>NPAAA clade</taxon>
        <taxon>Hologalegina</taxon>
        <taxon>IRL clade</taxon>
        <taxon>Trifolieae</taxon>
        <taxon>Medicago</taxon>
    </lineage>
</organism>
<reference evidence="1" key="1">
    <citation type="submission" date="2004-06" db="EMBL/GenBank/DDBJ databases">
        <authorList>
            <person name="Town C.D."/>
        </authorList>
    </citation>
    <scope>NUCLEOTIDE SEQUENCE</scope>
</reference>
<proteinExistence type="predicted"/>
<evidence type="ECO:0000313" key="1">
    <source>
        <dbReference type="EMBL" id="ABD32253.2"/>
    </source>
</evidence>
<gene>
    <name evidence="1" type="ORF">MtrDRAFT_AC149040g32v2</name>
</gene>
<dbReference type="EMBL" id="AC149040">
    <property type="protein sequence ID" value="ABD32253.2"/>
    <property type="molecule type" value="Genomic_DNA"/>
</dbReference>
<accession>Q2HUY1</accession>
<sequence>MVTVPPKSFVAALGGRGLTPDESPLLVPWIKVDALCIRIGQEEYTKVLAECYSGTSYLK</sequence>
<dbReference type="AlphaFoldDB" id="Q2HUY1"/>